<dbReference type="AlphaFoldDB" id="A0A3E0VEK6"/>
<comment type="caution">
    <text evidence="1">The sequence shown here is derived from an EMBL/GenBank/DDBJ whole genome shotgun (WGS) entry which is preliminary data.</text>
</comment>
<accession>A0A3E0VEK6</accession>
<dbReference type="Proteomes" id="UP000256486">
    <property type="component" value="Unassembled WGS sequence"/>
</dbReference>
<gene>
    <name evidence="1" type="ORF">B7R54_01730</name>
</gene>
<name>A0A3E0VEK6_9MICO</name>
<proteinExistence type="predicted"/>
<sequence length="100" mass="11603">MNGVPTEDPLFVHLFPDIRRADFRDFRFYYLACQRAAMELTFMQTTSAEILSAIYNSILVCEDVEEGLAENPNTPNVVLYMLRYSRSSLVRETVLSRLPY</sequence>
<protein>
    <submittedName>
        <fullName evidence="1">Uncharacterized protein</fullName>
    </submittedName>
</protein>
<organism evidence="1 2">
    <name type="scientific">Subtercola boreus</name>
    <dbReference type="NCBI Taxonomy" id="120213"/>
    <lineage>
        <taxon>Bacteria</taxon>
        <taxon>Bacillati</taxon>
        <taxon>Actinomycetota</taxon>
        <taxon>Actinomycetes</taxon>
        <taxon>Micrococcales</taxon>
        <taxon>Microbacteriaceae</taxon>
        <taxon>Subtercola</taxon>
    </lineage>
</organism>
<reference evidence="1 2" key="1">
    <citation type="submission" date="2017-04" db="EMBL/GenBank/DDBJ databases">
        <title>Comparative genome analysis of Subtercola boreus.</title>
        <authorList>
            <person name="Cho Y.-J."/>
            <person name="Cho A."/>
            <person name="Kim O.-S."/>
            <person name="Lee J.-I."/>
        </authorList>
    </citation>
    <scope>NUCLEOTIDE SEQUENCE [LARGE SCALE GENOMIC DNA]</scope>
    <source>
        <strain evidence="1 2">K300</strain>
    </source>
</reference>
<dbReference type="EMBL" id="NBWZ01000001">
    <property type="protein sequence ID" value="RFA08075.1"/>
    <property type="molecule type" value="Genomic_DNA"/>
</dbReference>
<keyword evidence="2" id="KW-1185">Reference proteome</keyword>
<evidence type="ECO:0000313" key="1">
    <source>
        <dbReference type="EMBL" id="RFA08075.1"/>
    </source>
</evidence>
<evidence type="ECO:0000313" key="2">
    <source>
        <dbReference type="Proteomes" id="UP000256486"/>
    </source>
</evidence>